<keyword evidence="1" id="KW-0808">Transferase</keyword>
<dbReference type="SUPFAM" id="SSF55729">
    <property type="entry name" value="Acyl-CoA N-acyltransferases (Nat)"/>
    <property type="match status" value="1"/>
</dbReference>
<evidence type="ECO:0000313" key="5">
    <source>
        <dbReference type="Proteomes" id="UP001550853"/>
    </source>
</evidence>
<dbReference type="Proteomes" id="UP001550853">
    <property type="component" value="Unassembled WGS sequence"/>
</dbReference>
<protein>
    <submittedName>
        <fullName evidence="4">GNAT family N-acetyltransferase</fullName>
    </submittedName>
</protein>
<feature type="domain" description="N-acetyltransferase" evidence="3">
    <location>
        <begin position="17"/>
        <end position="182"/>
    </location>
</feature>
<evidence type="ECO:0000259" key="3">
    <source>
        <dbReference type="PROSITE" id="PS51186"/>
    </source>
</evidence>
<dbReference type="InterPro" id="IPR050832">
    <property type="entry name" value="Bact_Acetyltransf"/>
</dbReference>
<reference evidence="4 5" key="1">
    <citation type="submission" date="2024-06" db="EMBL/GenBank/DDBJ databases">
        <title>The Natural Products Discovery Center: Release of the First 8490 Sequenced Strains for Exploring Actinobacteria Biosynthetic Diversity.</title>
        <authorList>
            <person name="Kalkreuter E."/>
            <person name="Kautsar S.A."/>
            <person name="Yang D."/>
            <person name="Bader C.D."/>
            <person name="Teijaro C.N."/>
            <person name="Fluegel L."/>
            <person name="Davis C.M."/>
            <person name="Simpson J.R."/>
            <person name="Lauterbach L."/>
            <person name="Steele A.D."/>
            <person name="Gui C."/>
            <person name="Meng S."/>
            <person name="Li G."/>
            <person name="Viehrig K."/>
            <person name="Ye F."/>
            <person name="Su P."/>
            <person name="Kiefer A.F."/>
            <person name="Nichols A."/>
            <person name="Cepeda A.J."/>
            <person name="Yan W."/>
            <person name="Fan B."/>
            <person name="Jiang Y."/>
            <person name="Adhikari A."/>
            <person name="Zheng C.-J."/>
            <person name="Schuster L."/>
            <person name="Cowan T.M."/>
            <person name="Smanski M.J."/>
            <person name="Chevrette M.G."/>
            <person name="De Carvalho L.P.S."/>
            <person name="Shen B."/>
        </authorList>
    </citation>
    <scope>NUCLEOTIDE SEQUENCE [LARGE SCALE GENOMIC DNA]</scope>
    <source>
        <strain evidence="4 5">NPDC033039</strain>
    </source>
</reference>
<dbReference type="InterPro" id="IPR016181">
    <property type="entry name" value="Acyl_CoA_acyltransferase"/>
</dbReference>
<dbReference type="PANTHER" id="PTHR43877">
    <property type="entry name" value="AMINOALKYLPHOSPHONATE N-ACETYLTRANSFERASE-RELATED-RELATED"/>
    <property type="match status" value="1"/>
</dbReference>
<keyword evidence="2" id="KW-0012">Acyltransferase</keyword>
<proteinExistence type="predicted"/>
<sequence>MAPQSTESQLLEGNAVLALRPAHVTDHPTLVHCVRNWWGDSRTPEEARELSLLLPRLFLQFFSRTSLILEEPGRPGSPGDAGEAGGEGRVRAFLVGFHAPENESDAYIHFVGVHPALRGQGVGRQLYAAFFERAAAAGRTDVRAIVSPGNAASLAFHQAMGFVPEGDGDRVVDGLPVHADYDGPGEDRVCFRRRLGDH</sequence>
<dbReference type="PROSITE" id="PS51186">
    <property type="entry name" value="GNAT"/>
    <property type="match status" value="1"/>
</dbReference>
<dbReference type="InterPro" id="IPR000182">
    <property type="entry name" value="GNAT_dom"/>
</dbReference>
<evidence type="ECO:0000256" key="1">
    <source>
        <dbReference type="ARBA" id="ARBA00022679"/>
    </source>
</evidence>
<dbReference type="EMBL" id="JBEZVI010000006">
    <property type="protein sequence ID" value="MEU3710400.1"/>
    <property type="molecule type" value="Genomic_DNA"/>
</dbReference>
<dbReference type="PIRSF" id="PIRSF037663">
    <property type="entry name" value="Acetyltransf_GNAT_prd"/>
    <property type="match status" value="1"/>
</dbReference>
<accession>A0ABV2YXC0</accession>
<keyword evidence="5" id="KW-1185">Reference proteome</keyword>
<comment type="caution">
    <text evidence="4">The sequence shown here is derived from an EMBL/GenBank/DDBJ whole genome shotgun (WGS) entry which is preliminary data.</text>
</comment>
<gene>
    <name evidence="4" type="ORF">AB0E61_09885</name>
</gene>
<dbReference type="InterPro" id="IPR017255">
    <property type="entry name" value="AcTrfase_GNAT_prd"/>
</dbReference>
<dbReference type="CDD" id="cd04301">
    <property type="entry name" value="NAT_SF"/>
    <property type="match status" value="1"/>
</dbReference>
<name>A0ABV2YXC0_9ACTN</name>
<dbReference type="Gene3D" id="3.40.630.30">
    <property type="match status" value="1"/>
</dbReference>
<dbReference type="RefSeq" id="WP_051739827.1">
    <property type="nucleotide sequence ID" value="NZ_JBEZVI010000006.1"/>
</dbReference>
<evidence type="ECO:0000256" key="2">
    <source>
        <dbReference type="ARBA" id="ARBA00023315"/>
    </source>
</evidence>
<dbReference type="Pfam" id="PF00583">
    <property type="entry name" value="Acetyltransf_1"/>
    <property type="match status" value="1"/>
</dbReference>
<organism evidence="4 5">
    <name type="scientific">Streptomyces catenulae</name>
    <dbReference type="NCBI Taxonomy" id="66875"/>
    <lineage>
        <taxon>Bacteria</taxon>
        <taxon>Bacillati</taxon>
        <taxon>Actinomycetota</taxon>
        <taxon>Actinomycetes</taxon>
        <taxon>Kitasatosporales</taxon>
        <taxon>Streptomycetaceae</taxon>
        <taxon>Streptomyces</taxon>
    </lineage>
</organism>
<evidence type="ECO:0000313" key="4">
    <source>
        <dbReference type="EMBL" id="MEU3710400.1"/>
    </source>
</evidence>